<dbReference type="AlphaFoldDB" id="A0A5J4N730"/>
<dbReference type="EMBL" id="QNGE01006803">
    <property type="protein sequence ID" value="KAA3671278.1"/>
    <property type="molecule type" value="Genomic_DNA"/>
</dbReference>
<accession>A0A5J4N730</accession>
<sequence>MLRPCLVRVDSVTDPMFIDVNKLMSGCRTRLSDGDISLKNSDVACEECDVVSPDRAQAVVHEASCHRHICAQCSSTFVNNHLLLVHEAQHNNYFSSRMNCPLQACDTRSLYATSYQQHIEGDHCLHPKCPLIEGTKLRYVR</sequence>
<comment type="caution">
    <text evidence="2">The sequence shown here is derived from an EMBL/GenBank/DDBJ whole genome shotgun (WGS) entry which is preliminary data.</text>
</comment>
<evidence type="ECO:0000313" key="2">
    <source>
        <dbReference type="EMBL" id="KAA3671278.1"/>
    </source>
</evidence>
<dbReference type="PROSITE" id="PS00028">
    <property type="entry name" value="ZINC_FINGER_C2H2_1"/>
    <property type="match status" value="1"/>
</dbReference>
<dbReference type="InterPro" id="IPR013087">
    <property type="entry name" value="Znf_C2H2_type"/>
</dbReference>
<dbReference type="SMART" id="SM00355">
    <property type="entry name" value="ZnF_C2H2"/>
    <property type="match status" value="3"/>
</dbReference>
<organism evidence="2 3">
    <name type="scientific">Paragonimus westermani</name>
    <dbReference type="NCBI Taxonomy" id="34504"/>
    <lineage>
        <taxon>Eukaryota</taxon>
        <taxon>Metazoa</taxon>
        <taxon>Spiralia</taxon>
        <taxon>Lophotrochozoa</taxon>
        <taxon>Platyhelminthes</taxon>
        <taxon>Trematoda</taxon>
        <taxon>Digenea</taxon>
        <taxon>Plagiorchiida</taxon>
        <taxon>Troglotremata</taxon>
        <taxon>Troglotrematidae</taxon>
        <taxon>Paragonimus</taxon>
    </lineage>
</organism>
<protein>
    <recommendedName>
        <fullName evidence="1">C2H2-type domain-containing protein</fullName>
    </recommendedName>
</protein>
<gene>
    <name evidence="2" type="ORF">DEA37_0007729</name>
</gene>
<feature type="domain" description="C2H2-type" evidence="1">
    <location>
        <begin position="70"/>
        <end position="90"/>
    </location>
</feature>
<name>A0A5J4N730_9TREM</name>
<evidence type="ECO:0000313" key="3">
    <source>
        <dbReference type="Proteomes" id="UP000324629"/>
    </source>
</evidence>
<proteinExistence type="predicted"/>
<dbReference type="Proteomes" id="UP000324629">
    <property type="component" value="Unassembled WGS sequence"/>
</dbReference>
<keyword evidence="3" id="KW-1185">Reference proteome</keyword>
<reference evidence="2 3" key="1">
    <citation type="journal article" date="2019" name="Gigascience">
        <title>Whole-genome sequence of the oriental lung fluke Paragonimus westermani.</title>
        <authorList>
            <person name="Oey H."/>
            <person name="Zakrzewski M."/>
            <person name="Narain K."/>
            <person name="Devi K.R."/>
            <person name="Agatsuma T."/>
            <person name="Nawaratna S."/>
            <person name="Gobert G.N."/>
            <person name="Jones M.K."/>
            <person name="Ragan M.A."/>
            <person name="McManus D.P."/>
            <person name="Krause L."/>
        </authorList>
    </citation>
    <scope>NUCLEOTIDE SEQUENCE [LARGE SCALE GENOMIC DNA]</scope>
    <source>
        <strain evidence="2 3">IND2009</strain>
    </source>
</reference>
<evidence type="ECO:0000259" key="1">
    <source>
        <dbReference type="PROSITE" id="PS00028"/>
    </source>
</evidence>